<reference evidence="2 3" key="1">
    <citation type="submission" date="2018-08" db="EMBL/GenBank/DDBJ databases">
        <title>Pallidiluteibacterium maritimus gen. nov., sp. nov., isolated from coastal sediment.</title>
        <authorList>
            <person name="Zhou L.Y."/>
        </authorList>
    </citation>
    <scope>NUCLEOTIDE SEQUENCE [LARGE SCALE GENOMIC DNA]</scope>
    <source>
        <strain evidence="2 3">XSD2</strain>
    </source>
</reference>
<protein>
    <submittedName>
        <fullName evidence="2">DUF1761 domain-containing protein</fullName>
    </submittedName>
</protein>
<dbReference type="InterPro" id="IPR013879">
    <property type="entry name" value="DUF1761"/>
</dbReference>
<evidence type="ECO:0000256" key="1">
    <source>
        <dbReference type="SAM" id="Phobius"/>
    </source>
</evidence>
<organism evidence="2 3">
    <name type="scientific">Maribellus luteus</name>
    <dbReference type="NCBI Taxonomy" id="2305463"/>
    <lineage>
        <taxon>Bacteria</taxon>
        <taxon>Pseudomonadati</taxon>
        <taxon>Bacteroidota</taxon>
        <taxon>Bacteroidia</taxon>
        <taxon>Marinilabiliales</taxon>
        <taxon>Prolixibacteraceae</taxon>
        <taxon>Maribellus</taxon>
    </lineage>
</organism>
<comment type="caution">
    <text evidence="2">The sequence shown here is derived from an EMBL/GenBank/DDBJ whole genome shotgun (WGS) entry which is preliminary data.</text>
</comment>
<dbReference type="RefSeq" id="WP_119437109.1">
    <property type="nucleotide sequence ID" value="NZ_QWGR01000003.1"/>
</dbReference>
<keyword evidence="3" id="KW-1185">Reference proteome</keyword>
<accession>A0A399T5Q7</accession>
<feature type="transmembrane region" description="Helical" evidence="1">
    <location>
        <begin position="85"/>
        <end position="105"/>
    </location>
</feature>
<dbReference type="Pfam" id="PF08570">
    <property type="entry name" value="DUF1761"/>
    <property type="match status" value="1"/>
</dbReference>
<feature type="transmembrane region" description="Helical" evidence="1">
    <location>
        <begin position="12"/>
        <end position="30"/>
    </location>
</feature>
<dbReference type="Proteomes" id="UP000265926">
    <property type="component" value="Unassembled WGS sequence"/>
</dbReference>
<evidence type="ECO:0000313" key="2">
    <source>
        <dbReference type="EMBL" id="RIJ49223.1"/>
    </source>
</evidence>
<dbReference type="OrthoDB" id="333057at2"/>
<keyword evidence="1" id="KW-0812">Transmembrane</keyword>
<keyword evidence="1" id="KW-1133">Transmembrane helix</keyword>
<proteinExistence type="predicted"/>
<name>A0A399T5Q7_9BACT</name>
<gene>
    <name evidence="2" type="ORF">D1614_06625</name>
</gene>
<sequence>MNMSEILSSINVWAVLVAALSAFVVGWLWYGPLFGKQWMKLNGFTEEMLREGGGMSMPLIMIINYIATALAAFAIAMFIGSEADMHFGIFAGFMIALFWIGTSRLNDVLYERKPFKLYLINVGYYLVIYIIMGAVLGAWH</sequence>
<feature type="transmembrane region" description="Helical" evidence="1">
    <location>
        <begin position="117"/>
        <end position="139"/>
    </location>
</feature>
<feature type="transmembrane region" description="Helical" evidence="1">
    <location>
        <begin position="58"/>
        <end position="79"/>
    </location>
</feature>
<evidence type="ECO:0000313" key="3">
    <source>
        <dbReference type="Proteomes" id="UP000265926"/>
    </source>
</evidence>
<keyword evidence="1" id="KW-0472">Membrane</keyword>
<dbReference type="EMBL" id="QWGR01000003">
    <property type="protein sequence ID" value="RIJ49223.1"/>
    <property type="molecule type" value="Genomic_DNA"/>
</dbReference>
<dbReference type="AlphaFoldDB" id="A0A399T5Q7"/>